<dbReference type="SUPFAM" id="SSF56219">
    <property type="entry name" value="DNase I-like"/>
    <property type="match status" value="1"/>
</dbReference>
<evidence type="ECO:0000259" key="1">
    <source>
        <dbReference type="Pfam" id="PF03372"/>
    </source>
</evidence>
<dbReference type="AlphaFoldDB" id="A0A8S0Y6F4"/>
<accession>A0A8S0Y6F4</accession>
<name>A0A8S0Y6F4_9GAMM</name>
<feature type="domain" description="Endonuclease/exonuclease/phosphatase" evidence="1">
    <location>
        <begin position="9"/>
        <end position="241"/>
    </location>
</feature>
<dbReference type="PANTHER" id="PTHR14859:SF1">
    <property type="entry name" value="PGAP2-INTERACTING PROTEIN"/>
    <property type="match status" value="1"/>
</dbReference>
<protein>
    <recommendedName>
        <fullName evidence="1">Endonuclease/exonuclease/phosphatase domain-containing protein</fullName>
    </recommendedName>
</protein>
<gene>
    <name evidence="2" type="ORF">METHB2_380026</name>
</gene>
<evidence type="ECO:0000313" key="3">
    <source>
        <dbReference type="Proteomes" id="UP000494216"/>
    </source>
</evidence>
<dbReference type="GO" id="GO:0016020">
    <property type="term" value="C:membrane"/>
    <property type="evidence" value="ECO:0007669"/>
    <property type="project" value="GOC"/>
</dbReference>
<organism evidence="2 3">
    <name type="scientific">Candidatus Methylobacter favarea</name>
    <dbReference type="NCBI Taxonomy" id="2707345"/>
    <lineage>
        <taxon>Bacteria</taxon>
        <taxon>Pseudomonadati</taxon>
        <taxon>Pseudomonadota</taxon>
        <taxon>Gammaproteobacteria</taxon>
        <taxon>Methylococcales</taxon>
        <taxon>Methylococcaceae</taxon>
        <taxon>Methylobacter</taxon>
    </lineage>
</organism>
<dbReference type="InterPro" id="IPR036691">
    <property type="entry name" value="Endo/exonu/phosph_ase_sf"/>
</dbReference>
<proteinExistence type="predicted"/>
<dbReference type="Proteomes" id="UP000494216">
    <property type="component" value="Unassembled WGS sequence"/>
</dbReference>
<dbReference type="PANTHER" id="PTHR14859">
    <property type="entry name" value="CALCOFLUOR WHITE HYPERSENSITIVE PROTEIN PRECURSOR"/>
    <property type="match status" value="1"/>
</dbReference>
<keyword evidence="3" id="KW-1185">Reference proteome</keyword>
<comment type="caution">
    <text evidence="2">The sequence shown here is derived from an EMBL/GenBank/DDBJ whole genome shotgun (WGS) entry which is preliminary data.</text>
</comment>
<dbReference type="Pfam" id="PF03372">
    <property type="entry name" value="Exo_endo_phos"/>
    <property type="match status" value="1"/>
</dbReference>
<dbReference type="InterPro" id="IPR051916">
    <property type="entry name" value="GPI-anchor_lipid_remodeler"/>
</dbReference>
<dbReference type="EMBL" id="CADCXN010000067">
    <property type="protein sequence ID" value="CAA9891253.1"/>
    <property type="molecule type" value="Genomic_DNA"/>
</dbReference>
<dbReference type="Gene3D" id="3.60.10.10">
    <property type="entry name" value="Endonuclease/exonuclease/phosphatase"/>
    <property type="match status" value="1"/>
</dbReference>
<reference evidence="2 3" key="1">
    <citation type="submission" date="2020-02" db="EMBL/GenBank/DDBJ databases">
        <authorList>
            <person name="Hogendoorn C."/>
        </authorList>
    </citation>
    <scope>NUCLEOTIDE SEQUENCE [LARGE SCALE GENOMIC DNA]</scope>
    <source>
        <strain evidence="2">METHB21</strain>
    </source>
</reference>
<sequence length="250" mass="29231">MSENQLRVLTYNIHKGFNTGNRRFVLHQMRDALIYDDADLLFLQEMQGQHNLHEKKVLNWPESSQSEFLAHGGWPYYAYGKNAIYKSGHHGNAILSKYPLEFWENINVSPYPWASRSLLHGIIRIPKSHNAVHIVCIHFGLMGAERRRQVEILCKRIDSHVPQDAPLIIAGDFNDWMGLIHRHFHEHLKLKEVFQVIQGRHARTFPVWMPLLPMDRIYYRSLEPVTCSRLGHLSWRSLSDHVPLSATFQL</sequence>
<dbReference type="GO" id="GO:0003824">
    <property type="term" value="F:catalytic activity"/>
    <property type="evidence" value="ECO:0007669"/>
    <property type="project" value="InterPro"/>
</dbReference>
<dbReference type="RefSeq" id="WP_174626133.1">
    <property type="nucleotide sequence ID" value="NZ_CADCXN010000067.1"/>
</dbReference>
<evidence type="ECO:0000313" key="2">
    <source>
        <dbReference type="EMBL" id="CAA9891253.1"/>
    </source>
</evidence>
<dbReference type="GO" id="GO:0006506">
    <property type="term" value="P:GPI anchor biosynthetic process"/>
    <property type="evidence" value="ECO:0007669"/>
    <property type="project" value="TreeGrafter"/>
</dbReference>
<dbReference type="InterPro" id="IPR005135">
    <property type="entry name" value="Endo/exonuclease/phosphatase"/>
</dbReference>